<evidence type="ECO:0000256" key="5">
    <source>
        <dbReference type="ARBA" id="ARBA00022771"/>
    </source>
</evidence>
<dbReference type="GO" id="GO:0008270">
    <property type="term" value="F:zinc ion binding"/>
    <property type="evidence" value="ECO:0007669"/>
    <property type="project" value="UniProtKB-KW"/>
</dbReference>
<dbReference type="InterPro" id="IPR000504">
    <property type="entry name" value="RRM_dom"/>
</dbReference>
<evidence type="ECO:0000256" key="6">
    <source>
        <dbReference type="ARBA" id="ARBA00022833"/>
    </source>
</evidence>
<feature type="compositionally biased region" description="Basic and acidic residues" evidence="9">
    <location>
        <begin position="146"/>
        <end position="157"/>
    </location>
</feature>
<evidence type="ECO:0000256" key="3">
    <source>
        <dbReference type="ARBA" id="ARBA00022723"/>
    </source>
</evidence>
<feature type="region of interest" description="Disordered" evidence="9">
    <location>
        <begin position="111"/>
        <end position="158"/>
    </location>
</feature>
<dbReference type="SMART" id="SM00360">
    <property type="entry name" value="RRM"/>
    <property type="match status" value="1"/>
</dbReference>
<gene>
    <name evidence="11" type="ORF">FH972_017786</name>
</gene>
<dbReference type="PANTHER" id="PTHR14738:SF29">
    <property type="entry name" value="ZINC FINGER CCCH DOMAIN-CONTAINING PROTEIN 14"/>
    <property type="match status" value="1"/>
</dbReference>
<keyword evidence="6" id="KW-0862">Zinc</keyword>
<evidence type="ECO:0000256" key="4">
    <source>
        <dbReference type="ARBA" id="ARBA00022737"/>
    </source>
</evidence>
<dbReference type="EMBL" id="CM017327">
    <property type="protein sequence ID" value="KAE8099837.1"/>
    <property type="molecule type" value="Genomic_DNA"/>
</dbReference>
<dbReference type="SUPFAM" id="SSF54928">
    <property type="entry name" value="RNA-binding domain, RBD"/>
    <property type="match status" value="1"/>
</dbReference>
<keyword evidence="7" id="KW-0539">Nucleus</keyword>
<organism evidence="11 12">
    <name type="scientific">Carpinus fangiana</name>
    <dbReference type="NCBI Taxonomy" id="176857"/>
    <lineage>
        <taxon>Eukaryota</taxon>
        <taxon>Viridiplantae</taxon>
        <taxon>Streptophyta</taxon>
        <taxon>Embryophyta</taxon>
        <taxon>Tracheophyta</taxon>
        <taxon>Spermatophyta</taxon>
        <taxon>Magnoliopsida</taxon>
        <taxon>eudicotyledons</taxon>
        <taxon>Gunneridae</taxon>
        <taxon>Pentapetalae</taxon>
        <taxon>rosids</taxon>
        <taxon>fabids</taxon>
        <taxon>Fagales</taxon>
        <taxon>Betulaceae</taxon>
        <taxon>Carpinus</taxon>
    </lineage>
</organism>
<dbReference type="OrthoDB" id="4726at2759"/>
<comment type="similarity">
    <text evidence="2">Belongs to the ZC3H14 family.</text>
</comment>
<dbReference type="Gene3D" id="3.30.70.330">
    <property type="match status" value="1"/>
</dbReference>
<dbReference type="GO" id="GO:0043488">
    <property type="term" value="P:regulation of mRNA stability"/>
    <property type="evidence" value="ECO:0007669"/>
    <property type="project" value="InterPro"/>
</dbReference>
<evidence type="ECO:0000313" key="11">
    <source>
        <dbReference type="EMBL" id="KAE8099837.1"/>
    </source>
</evidence>
<keyword evidence="12" id="KW-1185">Reference proteome</keyword>
<dbReference type="InterPro" id="IPR035979">
    <property type="entry name" value="RBD_domain_sf"/>
</dbReference>
<dbReference type="InterPro" id="IPR040366">
    <property type="entry name" value="Nab2/ZC3H14"/>
</dbReference>
<keyword evidence="8" id="KW-0694">RNA-binding</keyword>
<dbReference type="GO" id="GO:0005634">
    <property type="term" value="C:nucleus"/>
    <property type="evidence" value="ECO:0007669"/>
    <property type="project" value="UniProtKB-SubCell"/>
</dbReference>
<dbReference type="Proteomes" id="UP000327013">
    <property type="component" value="Chromosome 7"/>
</dbReference>
<dbReference type="Pfam" id="PF00076">
    <property type="entry name" value="RRM_1"/>
    <property type="match status" value="1"/>
</dbReference>
<evidence type="ECO:0000259" key="10">
    <source>
        <dbReference type="PROSITE" id="PS50102"/>
    </source>
</evidence>
<evidence type="ECO:0000256" key="2">
    <source>
        <dbReference type="ARBA" id="ARBA00008423"/>
    </source>
</evidence>
<evidence type="ECO:0000256" key="1">
    <source>
        <dbReference type="ARBA" id="ARBA00004123"/>
    </source>
</evidence>
<dbReference type="AlphaFoldDB" id="A0A5N6RMZ1"/>
<evidence type="ECO:0000256" key="9">
    <source>
        <dbReference type="SAM" id="MobiDB-lite"/>
    </source>
</evidence>
<dbReference type="GO" id="GO:0005737">
    <property type="term" value="C:cytoplasm"/>
    <property type="evidence" value="ECO:0007669"/>
    <property type="project" value="TreeGrafter"/>
</dbReference>
<reference evidence="11 12" key="1">
    <citation type="submission" date="2019-06" db="EMBL/GenBank/DDBJ databases">
        <title>A chromosomal-level reference genome of Carpinus fangiana (Coryloideae, Betulaceae).</title>
        <authorList>
            <person name="Yang X."/>
            <person name="Wang Z."/>
            <person name="Zhang L."/>
            <person name="Hao G."/>
            <person name="Liu J."/>
            <person name="Yang Y."/>
        </authorList>
    </citation>
    <scope>NUCLEOTIDE SEQUENCE [LARGE SCALE GENOMIC DNA]</scope>
    <source>
        <strain evidence="11">Cfa_2016G</strain>
        <tissue evidence="11">Leaf</tissue>
    </source>
</reference>
<dbReference type="Gene3D" id="1.20.1390.10">
    <property type="entry name" value="PWI domain"/>
    <property type="match status" value="1"/>
</dbReference>
<keyword evidence="3" id="KW-0479">Metal-binding</keyword>
<proteinExistence type="inferred from homology"/>
<dbReference type="GO" id="GO:0008143">
    <property type="term" value="F:poly(A) binding"/>
    <property type="evidence" value="ECO:0007669"/>
    <property type="project" value="InterPro"/>
</dbReference>
<evidence type="ECO:0000256" key="8">
    <source>
        <dbReference type="PROSITE-ProRule" id="PRU00176"/>
    </source>
</evidence>
<accession>A0A5N6RMZ1</accession>
<feature type="region of interest" description="Disordered" evidence="9">
    <location>
        <begin position="505"/>
        <end position="532"/>
    </location>
</feature>
<dbReference type="Pfam" id="PF01480">
    <property type="entry name" value="PWI"/>
    <property type="match status" value="1"/>
</dbReference>
<feature type="domain" description="RRM" evidence="10">
    <location>
        <begin position="391"/>
        <end position="469"/>
    </location>
</feature>
<evidence type="ECO:0000256" key="7">
    <source>
        <dbReference type="ARBA" id="ARBA00023242"/>
    </source>
</evidence>
<dbReference type="InterPro" id="IPR012677">
    <property type="entry name" value="Nucleotide-bd_a/b_plait_sf"/>
</dbReference>
<dbReference type="PANTHER" id="PTHR14738">
    <property type="entry name" value="ZINC FINGER CCCH DOMAIN-CONTAINING PROTEIN 14"/>
    <property type="match status" value="1"/>
</dbReference>
<keyword evidence="4" id="KW-0677">Repeat</keyword>
<sequence>MDGISWWSAKAISFKLSRKSEAASILKASISSKLPDFLSDYSDDVLAEYITVLVCNGKSQYQARDDLHAFLGERAADFVSWLWDFLLNHAHQSNADFVALSDPLDVAAHPSMTKNEGASNAGHESVQCSHKSNKKVVNHGSSWLPNEREKTPSRHLESSPSEYAHHRHISATNMTGTGLWAQPTGVVSHSHHSGRPRGSVWDRLGKPCDGTPEGIKTVDVSGVGLMKQDEQVINQQPSVLPVPTGERSRTVTGEVPGLGNNNLAESRKFDDVLGTICKHHAVSNIGRKRHFGEVDAGLGSGPVPLVVERNVGLPCKENSQDFKKSNLTKDSKTTTPNLASEVLDVKQKLHQIEMEMSTLRSRQVKIEKDGKPNLLLNSSPSKLPEEDSESRTVLVTNVHFAGANKKALSLYFAKCGAVVNVVTLTDKSTAQQRGSAYVIFARKESVDNALQLSGARFFSRPIKVVRKAELAGATLGPCQLAGSPCKAPFTHTNRNFTPNKLQWRRASTSDPSEPSVPSTVKVNVAASSATAS</sequence>
<keyword evidence="5" id="KW-0863">Zinc-finger</keyword>
<dbReference type="InterPro" id="IPR002483">
    <property type="entry name" value="PWI_dom"/>
</dbReference>
<dbReference type="PROSITE" id="PS50102">
    <property type="entry name" value="RRM"/>
    <property type="match status" value="1"/>
</dbReference>
<name>A0A5N6RMZ1_9ROSI</name>
<protein>
    <recommendedName>
        <fullName evidence="10">RRM domain-containing protein</fullName>
    </recommendedName>
</protein>
<evidence type="ECO:0000313" key="12">
    <source>
        <dbReference type="Proteomes" id="UP000327013"/>
    </source>
</evidence>
<comment type="subcellular location">
    <subcellularLocation>
        <location evidence="1">Nucleus</location>
    </subcellularLocation>
</comment>